<comment type="caution">
    <text evidence="1">Lacks conserved residue(s) required for the propagation of feature annotation.</text>
</comment>
<comment type="pathway">
    <text evidence="1">Glycolipid biosynthesis; glycosylphosphatidylinositol-anchor biosynthesis.</text>
</comment>
<dbReference type="CDD" id="cd16020">
    <property type="entry name" value="GPI_EPT_1"/>
    <property type="match status" value="1"/>
</dbReference>
<feature type="transmembrane region" description="Helical" evidence="1">
    <location>
        <begin position="514"/>
        <end position="535"/>
    </location>
</feature>
<dbReference type="Gene3D" id="3.40.720.10">
    <property type="entry name" value="Alkaline Phosphatase, subunit A"/>
    <property type="match status" value="1"/>
</dbReference>
<keyword evidence="1" id="KW-0256">Endoplasmic reticulum</keyword>
<dbReference type="EMBL" id="GBYB01008212">
    <property type="protein sequence ID" value="JAG77979.1"/>
    <property type="molecule type" value="Transcribed_RNA"/>
</dbReference>
<feature type="transmembrane region" description="Helical" evidence="1">
    <location>
        <begin position="12"/>
        <end position="30"/>
    </location>
</feature>
<feature type="transmembrane region" description="Helical" evidence="1">
    <location>
        <begin position="561"/>
        <end position="578"/>
    </location>
</feature>
<feature type="transmembrane region" description="Helical" evidence="1">
    <location>
        <begin position="418"/>
        <end position="439"/>
    </location>
</feature>
<dbReference type="GO" id="GO:0051377">
    <property type="term" value="F:mannose-ethanolamine phosphotransferase activity"/>
    <property type="evidence" value="ECO:0007669"/>
    <property type="project" value="UniProtKB-UniRule"/>
</dbReference>
<dbReference type="GO" id="GO:0006506">
    <property type="term" value="P:GPI anchor biosynthetic process"/>
    <property type="evidence" value="ECO:0007669"/>
    <property type="project" value="UniProtKB-UniPathway"/>
</dbReference>
<dbReference type="InterPro" id="IPR037671">
    <property type="entry name" value="PIGN_N"/>
</dbReference>
<gene>
    <name evidence="2" type="primary">Pign</name>
    <name evidence="2" type="ORF">g.47596</name>
</gene>
<keyword evidence="1" id="KW-1133">Transmembrane helix</keyword>
<protein>
    <recommendedName>
        <fullName evidence="1">GPI ethanolamine phosphate transferase 1</fullName>
        <ecNumber evidence="1">2.-.-.-</ecNumber>
    </recommendedName>
</protein>
<keyword evidence="1" id="KW-0472">Membrane</keyword>
<dbReference type="InterPro" id="IPR002591">
    <property type="entry name" value="Phosphodiest/P_Trfase"/>
</dbReference>
<name>A0A0C9R5Z7_9HYME</name>
<dbReference type="PANTHER" id="PTHR12250:SF0">
    <property type="entry name" value="GPI ETHANOLAMINE PHOSPHATE TRANSFERASE 1"/>
    <property type="match status" value="1"/>
</dbReference>
<dbReference type="PANTHER" id="PTHR12250">
    <property type="entry name" value="PHOSPHATIDYLINOSITOL GLYCAN, CLASS N"/>
    <property type="match status" value="1"/>
</dbReference>
<reference evidence="2" key="1">
    <citation type="submission" date="2015-01" db="EMBL/GenBank/DDBJ databases">
        <title>Transcriptome Assembly of Fopius arisanus.</title>
        <authorList>
            <person name="Geib S."/>
        </authorList>
    </citation>
    <scope>NUCLEOTIDE SEQUENCE</scope>
</reference>
<keyword evidence="1" id="KW-0812">Transmembrane</keyword>
<evidence type="ECO:0000313" key="2">
    <source>
        <dbReference type="EMBL" id="JAG77979.1"/>
    </source>
</evidence>
<dbReference type="InterPro" id="IPR017850">
    <property type="entry name" value="Alkaline_phosphatase_core_sf"/>
</dbReference>
<comment type="subcellular location">
    <subcellularLocation>
        <location evidence="1">Endoplasmic reticulum membrane</location>
        <topology evidence="1">Multi-pass membrane protein</topology>
    </subcellularLocation>
</comment>
<dbReference type="GO" id="GO:0005789">
    <property type="term" value="C:endoplasmic reticulum membrane"/>
    <property type="evidence" value="ECO:0007669"/>
    <property type="project" value="UniProtKB-SubCell"/>
</dbReference>
<feature type="transmembrane region" description="Helical" evidence="1">
    <location>
        <begin position="451"/>
        <end position="471"/>
    </location>
</feature>
<dbReference type="Pfam" id="PF01663">
    <property type="entry name" value="Phosphodiest"/>
    <property type="match status" value="1"/>
</dbReference>
<evidence type="ECO:0000256" key="1">
    <source>
        <dbReference type="RuleBase" id="RU367138"/>
    </source>
</evidence>
<keyword evidence="1" id="KW-0808">Transferase</keyword>
<feature type="transmembrane region" description="Helical" evidence="1">
    <location>
        <begin position="483"/>
        <end position="502"/>
    </location>
</feature>
<dbReference type="InterPro" id="IPR007070">
    <property type="entry name" value="GPI_EtnP_transferase_1"/>
</dbReference>
<sequence>MSVIRQKHKSEYLFRVWGIAMHLVILWGVLDANFHSPVLRNLSPVPPVKEPPAKRLFLFVADGLRYKTFAKSTPNFLGNVMRSKGVWGISHTRVPTESRPGNVAIAAGLYEDPSALFKGWKKNPVDFDSTFNRSTKTWAWGSPDIVPMFVEGSHENVHGATYPNDWQDFDAKTNSPRRLDQWVFNEYDTWINVHGKSSKNQSGMLLFFHLLGCDTVGHASKPPSREYESQMTFVDAEIAEVMRKTEAFFGDNATAYIFTADHGMTDWGSHGGGSSDETETPIVAWGAGIARKNLQRDINQADITPFISTLLGISIPTNSEGILPRFFLEKSNEEFGLISVLNNIKQLQIQIKATRVQTMGDRPSVSQKHEQELAALIDTIEILLRNNQITEALNQTDNIIAMSKEMLYYYREFQRCQLITYLTLLWIGWIVLLVFKMTGTQRQTLITSNNGISYLTLANTVFCIAVILLITEHYVSGRGDWRVLGYGVISFFSILLAIQKVLTHSFDVPMSMNFPSLIAMGSMILLLINISVGMFDKRFFSGAMITTALMLKKLMRSPHQFLIPSALILAVFPILPPLKPQPNISTVRGNSVFPPQSRQKCINLRNDKDLSDSIDNCRNN</sequence>
<organism evidence="2">
    <name type="scientific">Fopius arisanus</name>
    <dbReference type="NCBI Taxonomy" id="64838"/>
    <lineage>
        <taxon>Eukaryota</taxon>
        <taxon>Metazoa</taxon>
        <taxon>Ecdysozoa</taxon>
        <taxon>Arthropoda</taxon>
        <taxon>Hexapoda</taxon>
        <taxon>Insecta</taxon>
        <taxon>Pterygota</taxon>
        <taxon>Neoptera</taxon>
        <taxon>Endopterygota</taxon>
        <taxon>Hymenoptera</taxon>
        <taxon>Apocrita</taxon>
        <taxon>Ichneumonoidea</taxon>
        <taxon>Braconidae</taxon>
        <taxon>Opiinae</taxon>
        <taxon>Fopius</taxon>
    </lineage>
</organism>
<dbReference type="AlphaFoldDB" id="A0A0C9R5Z7"/>
<accession>A0A0C9R5Z7</accession>
<dbReference type="SUPFAM" id="SSF53649">
    <property type="entry name" value="Alkaline phosphatase-like"/>
    <property type="match status" value="1"/>
</dbReference>
<comment type="similarity">
    <text evidence="1">Belongs to the PIGG/PIGN/PIGO family. PIGN subfamily.</text>
</comment>
<keyword evidence="1" id="KW-0337">GPI-anchor biosynthesis</keyword>
<comment type="function">
    <text evidence="1">Ethanolamine phosphate transferase involved in glycosylphosphatidylinositol-anchor biosynthesis. Transfers ethanolamine phosphate to the first alpha-1,4-linked mannose of the glycosylphosphatidylinositol precursor of GPI-anchor.</text>
</comment>
<dbReference type="EC" id="2.-.-.-" evidence="1"/>
<dbReference type="UniPathway" id="UPA00196"/>
<proteinExistence type="inferred from homology"/>